<dbReference type="Gene3D" id="3.90.550.20">
    <property type="match status" value="1"/>
</dbReference>
<sequence length="240" mass="28363">MEGYKIPNIVHQTFKNSKLPLEIVQIISSNKKKCPNFNFLFYDDNDCDKFIKQNYDDNVYSAYKSINDCYGAMKADFFRYCVLYKLGGVYLDIKSKINTPLFKIIQKDDICILDIPRSNLEPWRKDAPTYEQWLLIFAPNHPYLLETINTLTNYIHTKFQPSIEGINVLNTKQKILHVTGPDAFTKCINNYIENNNNVKLHRNINYNHFFQLNILANNYKKMYTINNSKHYSELKLPLYK</sequence>
<dbReference type="AlphaFoldDB" id="A0A6C0DDC4"/>
<protein>
    <recommendedName>
        <fullName evidence="2">Glycosyltransferase</fullName>
    </recommendedName>
</protein>
<dbReference type="GO" id="GO:0000009">
    <property type="term" value="F:alpha-1,6-mannosyltransferase activity"/>
    <property type="evidence" value="ECO:0007669"/>
    <property type="project" value="InterPro"/>
</dbReference>
<evidence type="ECO:0000313" key="1">
    <source>
        <dbReference type="EMBL" id="QHT14918.1"/>
    </source>
</evidence>
<dbReference type="GO" id="GO:0006487">
    <property type="term" value="P:protein N-linked glycosylation"/>
    <property type="evidence" value="ECO:0007669"/>
    <property type="project" value="TreeGrafter"/>
</dbReference>
<evidence type="ECO:0008006" key="2">
    <source>
        <dbReference type="Google" id="ProtNLM"/>
    </source>
</evidence>
<accession>A0A6C0DDC4</accession>
<dbReference type="SUPFAM" id="SSF53448">
    <property type="entry name" value="Nucleotide-diphospho-sugar transferases"/>
    <property type="match status" value="1"/>
</dbReference>
<dbReference type="InterPro" id="IPR029044">
    <property type="entry name" value="Nucleotide-diphossugar_trans"/>
</dbReference>
<organism evidence="1">
    <name type="scientific">viral metagenome</name>
    <dbReference type="NCBI Taxonomy" id="1070528"/>
    <lineage>
        <taxon>unclassified sequences</taxon>
        <taxon>metagenomes</taxon>
        <taxon>organismal metagenomes</taxon>
    </lineage>
</organism>
<dbReference type="PANTHER" id="PTHR31834:SF1">
    <property type="entry name" value="INITIATION-SPECIFIC ALPHA-1,6-MANNOSYLTRANSFERASE"/>
    <property type="match status" value="1"/>
</dbReference>
<name>A0A6C0DDC4_9ZZZZ</name>
<dbReference type="Pfam" id="PF04488">
    <property type="entry name" value="Gly_transf_sug"/>
    <property type="match status" value="1"/>
</dbReference>
<dbReference type="EMBL" id="MN739598">
    <property type="protein sequence ID" value="QHT14918.1"/>
    <property type="molecule type" value="Genomic_DNA"/>
</dbReference>
<dbReference type="InterPro" id="IPR007577">
    <property type="entry name" value="GlycoTrfase_DXD_sugar-bd_CS"/>
</dbReference>
<dbReference type="PANTHER" id="PTHR31834">
    <property type="entry name" value="INITIATION-SPECIFIC ALPHA-1,6-MANNOSYLTRANSFERASE"/>
    <property type="match status" value="1"/>
</dbReference>
<dbReference type="InterPro" id="IPR039367">
    <property type="entry name" value="Och1-like"/>
</dbReference>
<proteinExistence type="predicted"/>
<reference evidence="1" key="1">
    <citation type="journal article" date="2020" name="Nature">
        <title>Giant virus diversity and host interactions through global metagenomics.</title>
        <authorList>
            <person name="Schulz F."/>
            <person name="Roux S."/>
            <person name="Paez-Espino D."/>
            <person name="Jungbluth S."/>
            <person name="Walsh D.A."/>
            <person name="Denef V.J."/>
            <person name="McMahon K.D."/>
            <person name="Konstantinidis K.T."/>
            <person name="Eloe-Fadrosh E.A."/>
            <person name="Kyrpides N.C."/>
            <person name="Woyke T."/>
        </authorList>
    </citation>
    <scope>NUCLEOTIDE SEQUENCE</scope>
    <source>
        <strain evidence="1">GVMAG-M-3300023174-144</strain>
    </source>
</reference>
<dbReference type="GO" id="GO:0000136">
    <property type="term" value="C:mannan polymerase complex"/>
    <property type="evidence" value="ECO:0007669"/>
    <property type="project" value="TreeGrafter"/>
</dbReference>